<keyword evidence="6 7" id="KW-0472">Membrane</keyword>
<dbReference type="PANTHER" id="PTHR32243:SF24">
    <property type="entry name" value="DIACETYLCHITOBIOSE UPTAKE SYSTEM PERMEASE PROTEIN NGCG"/>
    <property type="match status" value="1"/>
</dbReference>
<feature type="transmembrane region" description="Helical" evidence="7">
    <location>
        <begin position="242"/>
        <end position="261"/>
    </location>
</feature>
<dbReference type="Pfam" id="PF00528">
    <property type="entry name" value="BPD_transp_1"/>
    <property type="match status" value="1"/>
</dbReference>
<feature type="transmembrane region" description="Helical" evidence="7">
    <location>
        <begin position="181"/>
        <end position="203"/>
    </location>
</feature>
<sequence>MIARRTLRTAAFVLIGVAMLAPLYLLVTNAFKTQQDIVGSPFGWPDDGFTLDNLWRAATSTDFNVVGAYGTTALLVIVVNVLSVLVAGPASYAIARGVRRGHRIVLLVMLAGLFIPSQTIVIPVIYVLKTLGLMGTLPGLVLFQTALTIPTTLFLFTAFVQSIPRELDEAARIDGASRLGTFWRVIFPLMRPAVATAVVLNAVGVWSDFVNPRIILGPGSGIYTVTTGVYSAISKYSTDFTIVYSNMLLAVAPVIIFYVLLQKRIIGGLTSGAVKG</sequence>
<dbReference type="PROSITE" id="PS50928">
    <property type="entry name" value="ABC_TM1"/>
    <property type="match status" value="1"/>
</dbReference>
<evidence type="ECO:0000256" key="4">
    <source>
        <dbReference type="ARBA" id="ARBA00022692"/>
    </source>
</evidence>
<evidence type="ECO:0000313" key="10">
    <source>
        <dbReference type="Proteomes" id="UP001157069"/>
    </source>
</evidence>
<feature type="domain" description="ABC transmembrane type-1" evidence="8">
    <location>
        <begin position="69"/>
        <end position="261"/>
    </location>
</feature>
<name>A0ABQ6JWZ9_9MICO</name>
<dbReference type="Gene3D" id="1.10.3720.10">
    <property type="entry name" value="MetI-like"/>
    <property type="match status" value="1"/>
</dbReference>
<dbReference type="EMBL" id="BSVA01000001">
    <property type="protein sequence ID" value="GMA92833.1"/>
    <property type="molecule type" value="Genomic_DNA"/>
</dbReference>
<comment type="similarity">
    <text evidence="7">Belongs to the binding-protein-dependent transport system permease family.</text>
</comment>
<keyword evidence="5 7" id="KW-1133">Transmembrane helix</keyword>
<proteinExistence type="inferred from homology"/>
<dbReference type="SUPFAM" id="SSF161098">
    <property type="entry name" value="MetI-like"/>
    <property type="match status" value="1"/>
</dbReference>
<comment type="caution">
    <text evidence="9">The sequence shown here is derived from an EMBL/GenBank/DDBJ whole genome shotgun (WGS) entry which is preliminary data.</text>
</comment>
<dbReference type="CDD" id="cd06261">
    <property type="entry name" value="TM_PBP2"/>
    <property type="match status" value="1"/>
</dbReference>
<dbReference type="InterPro" id="IPR050901">
    <property type="entry name" value="BP-dep_ABC_trans_perm"/>
</dbReference>
<accession>A0ABQ6JWZ9</accession>
<dbReference type="PANTHER" id="PTHR32243">
    <property type="entry name" value="MALTOSE TRANSPORT SYSTEM PERMEASE-RELATED"/>
    <property type="match status" value="1"/>
</dbReference>
<feature type="transmembrane region" description="Helical" evidence="7">
    <location>
        <begin position="140"/>
        <end position="160"/>
    </location>
</feature>
<dbReference type="RefSeq" id="WP_284301607.1">
    <property type="nucleotide sequence ID" value="NZ_BSVA01000001.1"/>
</dbReference>
<dbReference type="Proteomes" id="UP001157069">
    <property type="component" value="Unassembled WGS sequence"/>
</dbReference>
<reference evidence="10" key="1">
    <citation type="journal article" date="2019" name="Int. J. Syst. Evol. Microbiol.">
        <title>The Global Catalogue of Microorganisms (GCM) 10K type strain sequencing project: providing services to taxonomists for standard genome sequencing and annotation.</title>
        <authorList>
            <consortium name="The Broad Institute Genomics Platform"/>
            <consortium name="The Broad Institute Genome Sequencing Center for Infectious Disease"/>
            <person name="Wu L."/>
            <person name="Ma J."/>
        </authorList>
    </citation>
    <scope>NUCLEOTIDE SEQUENCE [LARGE SCALE GENOMIC DNA]</scope>
    <source>
        <strain evidence="10">NBRC 108755</strain>
    </source>
</reference>
<comment type="subcellular location">
    <subcellularLocation>
        <location evidence="1 7">Cell membrane</location>
        <topology evidence="1 7">Multi-pass membrane protein</topology>
    </subcellularLocation>
</comment>
<evidence type="ECO:0000256" key="5">
    <source>
        <dbReference type="ARBA" id="ARBA00022989"/>
    </source>
</evidence>
<keyword evidence="4 7" id="KW-0812">Transmembrane</keyword>
<organism evidence="9 10">
    <name type="scientific">Homoserinibacter gongjuensis</name>
    <dbReference type="NCBI Taxonomy" id="1162968"/>
    <lineage>
        <taxon>Bacteria</taxon>
        <taxon>Bacillati</taxon>
        <taxon>Actinomycetota</taxon>
        <taxon>Actinomycetes</taxon>
        <taxon>Micrococcales</taxon>
        <taxon>Microbacteriaceae</taxon>
        <taxon>Homoserinibacter</taxon>
    </lineage>
</organism>
<feature type="transmembrane region" description="Helical" evidence="7">
    <location>
        <begin position="7"/>
        <end position="27"/>
    </location>
</feature>
<evidence type="ECO:0000256" key="6">
    <source>
        <dbReference type="ARBA" id="ARBA00023136"/>
    </source>
</evidence>
<evidence type="ECO:0000256" key="7">
    <source>
        <dbReference type="RuleBase" id="RU363032"/>
    </source>
</evidence>
<feature type="transmembrane region" description="Helical" evidence="7">
    <location>
        <begin position="104"/>
        <end position="128"/>
    </location>
</feature>
<protein>
    <submittedName>
        <fullName evidence="9">Transporter</fullName>
    </submittedName>
</protein>
<evidence type="ECO:0000256" key="1">
    <source>
        <dbReference type="ARBA" id="ARBA00004651"/>
    </source>
</evidence>
<evidence type="ECO:0000256" key="3">
    <source>
        <dbReference type="ARBA" id="ARBA00022475"/>
    </source>
</evidence>
<dbReference type="InterPro" id="IPR000515">
    <property type="entry name" value="MetI-like"/>
</dbReference>
<keyword evidence="10" id="KW-1185">Reference proteome</keyword>
<feature type="transmembrane region" description="Helical" evidence="7">
    <location>
        <begin position="68"/>
        <end position="92"/>
    </location>
</feature>
<dbReference type="InterPro" id="IPR035906">
    <property type="entry name" value="MetI-like_sf"/>
</dbReference>
<evidence type="ECO:0000313" key="9">
    <source>
        <dbReference type="EMBL" id="GMA92833.1"/>
    </source>
</evidence>
<keyword evidence="2 7" id="KW-0813">Transport</keyword>
<keyword evidence="3" id="KW-1003">Cell membrane</keyword>
<gene>
    <name evidence="9" type="ORF">GCM10025869_33620</name>
</gene>
<evidence type="ECO:0000259" key="8">
    <source>
        <dbReference type="PROSITE" id="PS50928"/>
    </source>
</evidence>
<evidence type="ECO:0000256" key="2">
    <source>
        <dbReference type="ARBA" id="ARBA00022448"/>
    </source>
</evidence>